<gene>
    <name evidence="2" type="ORF">SAMN05216466_108246</name>
</gene>
<dbReference type="InterPro" id="IPR003673">
    <property type="entry name" value="CoA-Trfase_fam_III"/>
</dbReference>
<dbReference type="InterPro" id="IPR050483">
    <property type="entry name" value="CoA-transferase_III_domain"/>
</dbReference>
<dbReference type="AlphaFoldDB" id="A0A1G8B5E0"/>
<dbReference type="RefSeq" id="WP_090686216.1">
    <property type="nucleotide sequence ID" value="NZ_CADERL010000027.1"/>
</dbReference>
<evidence type="ECO:0000313" key="2">
    <source>
        <dbReference type="EMBL" id="SDH28396.1"/>
    </source>
</evidence>
<dbReference type="Pfam" id="PF02515">
    <property type="entry name" value="CoA_transf_3"/>
    <property type="match status" value="1"/>
</dbReference>
<dbReference type="GO" id="GO:0008410">
    <property type="term" value="F:CoA-transferase activity"/>
    <property type="evidence" value="ECO:0007669"/>
    <property type="project" value="TreeGrafter"/>
</dbReference>
<dbReference type="OrthoDB" id="5294844at2"/>
<dbReference type="InterPro" id="IPR023606">
    <property type="entry name" value="CoA-Trfase_III_dom_1_sf"/>
</dbReference>
<keyword evidence="1 2" id="KW-0808">Transferase</keyword>
<protein>
    <submittedName>
        <fullName evidence="2">Crotonobetainyl-CoA:carnitine CoA-transferase CaiB</fullName>
    </submittedName>
</protein>
<dbReference type="EMBL" id="FNCJ01000008">
    <property type="protein sequence ID" value="SDH28396.1"/>
    <property type="molecule type" value="Genomic_DNA"/>
</dbReference>
<dbReference type="Gene3D" id="3.30.1540.10">
    <property type="entry name" value="formyl-coa transferase, domain 3"/>
    <property type="match status" value="1"/>
</dbReference>
<dbReference type="Proteomes" id="UP000199706">
    <property type="component" value="Unassembled WGS sequence"/>
</dbReference>
<dbReference type="InterPro" id="IPR044855">
    <property type="entry name" value="CoA-Trfase_III_dom3_sf"/>
</dbReference>
<sequence>MVSLPLSGIRVLDLSNVLSGPFCTYQLALLGADVLKIENPAGGDLARRLGADPQASARNMGASFVAVNAGKESLTLNLKHEAGKDILRKLVAEADVLVENFRPGVMDRLGLGAQALLEVNPRLVYCAISGFGNDGPLAHRPAYDQIIQGMSGAMSVTGDADSAPLRVGYPVADTVGGMSAALAICAAVVAAQRTGEGRVIDVSMLEATLSSMGWVVSNYLNAGVTPTPMGNENFTAAPSGTFVCGEGMLNIAANETKQFIALCELIGRPDLPHDERFSERNTRKRYRLELKREIEAALAHDTASNWEQRMTAAGVPAGLVLSVPEAIGQPQLVERAFVHELQDGETIQRVTRAGFRFADAHGEVSNGAPASRAPHLSEHTDAHLQRLGFDASAIARLREDGVI</sequence>
<proteinExistence type="predicted"/>
<accession>A0A1G8B5E0</accession>
<dbReference type="Gene3D" id="3.40.50.10540">
    <property type="entry name" value="Crotonobetainyl-coa:carnitine coa-transferase, domain 1"/>
    <property type="match status" value="1"/>
</dbReference>
<evidence type="ECO:0000313" key="3">
    <source>
        <dbReference type="Proteomes" id="UP000199706"/>
    </source>
</evidence>
<evidence type="ECO:0000256" key="1">
    <source>
        <dbReference type="ARBA" id="ARBA00022679"/>
    </source>
</evidence>
<dbReference type="PANTHER" id="PTHR48207">
    <property type="entry name" value="SUCCINATE--HYDROXYMETHYLGLUTARATE COA-TRANSFERASE"/>
    <property type="match status" value="1"/>
</dbReference>
<dbReference type="SUPFAM" id="SSF89796">
    <property type="entry name" value="CoA-transferase family III (CaiB/BaiF)"/>
    <property type="match status" value="1"/>
</dbReference>
<dbReference type="PANTHER" id="PTHR48207:SF3">
    <property type="entry name" value="SUCCINATE--HYDROXYMETHYLGLUTARATE COA-TRANSFERASE"/>
    <property type="match status" value="1"/>
</dbReference>
<name>A0A1G8B5E0_9BURK</name>
<reference evidence="2 3" key="1">
    <citation type="submission" date="2016-10" db="EMBL/GenBank/DDBJ databases">
        <authorList>
            <person name="de Groot N.N."/>
        </authorList>
    </citation>
    <scope>NUCLEOTIDE SEQUENCE [LARGE SCALE GENOMIC DNA]</scope>
    <source>
        <strain evidence="2 3">LMG 2247</strain>
    </source>
</reference>
<organism evidence="2 3">
    <name type="scientific">Paraburkholderia phenazinium</name>
    <dbReference type="NCBI Taxonomy" id="60549"/>
    <lineage>
        <taxon>Bacteria</taxon>
        <taxon>Pseudomonadati</taxon>
        <taxon>Pseudomonadota</taxon>
        <taxon>Betaproteobacteria</taxon>
        <taxon>Burkholderiales</taxon>
        <taxon>Burkholderiaceae</taxon>
        <taxon>Paraburkholderia</taxon>
    </lineage>
</organism>